<organism evidence="2 3">
    <name type="scientific">Platanthera zijinensis</name>
    <dbReference type="NCBI Taxonomy" id="2320716"/>
    <lineage>
        <taxon>Eukaryota</taxon>
        <taxon>Viridiplantae</taxon>
        <taxon>Streptophyta</taxon>
        <taxon>Embryophyta</taxon>
        <taxon>Tracheophyta</taxon>
        <taxon>Spermatophyta</taxon>
        <taxon>Magnoliopsida</taxon>
        <taxon>Liliopsida</taxon>
        <taxon>Asparagales</taxon>
        <taxon>Orchidaceae</taxon>
        <taxon>Orchidoideae</taxon>
        <taxon>Orchideae</taxon>
        <taxon>Orchidinae</taxon>
        <taxon>Platanthera</taxon>
    </lineage>
</organism>
<feature type="domain" description="KIB1-4 beta-propeller" evidence="1">
    <location>
        <begin position="87"/>
        <end position="416"/>
    </location>
</feature>
<dbReference type="Proteomes" id="UP001418222">
    <property type="component" value="Unassembled WGS sequence"/>
</dbReference>
<evidence type="ECO:0000259" key="1">
    <source>
        <dbReference type="Pfam" id="PF03478"/>
    </source>
</evidence>
<comment type="caution">
    <text evidence="2">The sequence shown here is derived from an EMBL/GenBank/DDBJ whole genome shotgun (WGS) entry which is preliminary data.</text>
</comment>
<evidence type="ECO:0000313" key="2">
    <source>
        <dbReference type="EMBL" id="KAK8923618.1"/>
    </source>
</evidence>
<dbReference type="InterPro" id="IPR050942">
    <property type="entry name" value="F-box_BR-signaling"/>
</dbReference>
<proteinExistence type="predicted"/>
<dbReference type="PANTHER" id="PTHR44259">
    <property type="entry name" value="OS07G0183000 PROTEIN-RELATED"/>
    <property type="match status" value="1"/>
</dbReference>
<protein>
    <recommendedName>
        <fullName evidence="1">KIB1-4 beta-propeller domain-containing protein</fullName>
    </recommendedName>
</protein>
<dbReference type="Pfam" id="PF03478">
    <property type="entry name" value="Beta-prop_KIB1-4"/>
    <property type="match status" value="1"/>
</dbReference>
<gene>
    <name evidence="2" type="ORF">KSP39_PZI019735</name>
</gene>
<evidence type="ECO:0000313" key="3">
    <source>
        <dbReference type="Proteomes" id="UP001418222"/>
    </source>
</evidence>
<dbReference type="AlphaFoldDB" id="A0AAP0FXT0"/>
<accession>A0AAP0FXT0</accession>
<reference evidence="2 3" key="1">
    <citation type="journal article" date="2022" name="Nat. Plants">
        <title>Genomes of leafy and leafless Platanthera orchids illuminate the evolution of mycoheterotrophy.</title>
        <authorList>
            <person name="Li M.H."/>
            <person name="Liu K.W."/>
            <person name="Li Z."/>
            <person name="Lu H.C."/>
            <person name="Ye Q.L."/>
            <person name="Zhang D."/>
            <person name="Wang J.Y."/>
            <person name="Li Y.F."/>
            <person name="Zhong Z.M."/>
            <person name="Liu X."/>
            <person name="Yu X."/>
            <person name="Liu D.K."/>
            <person name="Tu X.D."/>
            <person name="Liu B."/>
            <person name="Hao Y."/>
            <person name="Liao X.Y."/>
            <person name="Jiang Y.T."/>
            <person name="Sun W.H."/>
            <person name="Chen J."/>
            <person name="Chen Y.Q."/>
            <person name="Ai Y."/>
            <person name="Zhai J.W."/>
            <person name="Wu S.S."/>
            <person name="Zhou Z."/>
            <person name="Hsiao Y.Y."/>
            <person name="Wu W.L."/>
            <person name="Chen Y.Y."/>
            <person name="Lin Y.F."/>
            <person name="Hsu J.L."/>
            <person name="Li C.Y."/>
            <person name="Wang Z.W."/>
            <person name="Zhao X."/>
            <person name="Zhong W.Y."/>
            <person name="Ma X.K."/>
            <person name="Ma L."/>
            <person name="Huang J."/>
            <person name="Chen G.Z."/>
            <person name="Huang M.Z."/>
            <person name="Huang L."/>
            <person name="Peng D.H."/>
            <person name="Luo Y.B."/>
            <person name="Zou S.Q."/>
            <person name="Chen S.P."/>
            <person name="Lan S."/>
            <person name="Tsai W.C."/>
            <person name="Van de Peer Y."/>
            <person name="Liu Z.J."/>
        </authorList>
    </citation>
    <scope>NUCLEOTIDE SEQUENCE [LARGE SCALE GENOMIC DNA]</scope>
    <source>
        <strain evidence="2">Lor287</strain>
    </source>
</reference>
<dbReference type="PANTHER" id="PTHR44259:SF114">
    <property type="entry name" value="OS06G0707300 PROTEIN"/>
    <property type="match status" value="1"/>
</dbReference>
<sequence length="447" mass="51189">MACYTFVADWRNLIPEIVLSMAKQLVVADIIRLRSVCINWARALGRSSGMRPLSPPSRAGNLSFFQPSPWLLLPKSVALANSKDCAFYSIIEDRLYKFSSLPQLTGRNLFGTSQHGWLVTIDNLLTPRFLNPLTKLELPLPSLMTIPSFLVPRYSLKDGSLLGLWYNDIIRFYFPKERFFRLVKLCIKKITLTSPIRQGSIAFVLFTPDDLKNCLSFARVGGEAWSPYLKLPANFGDFFEDVVFNEENNKIYALTNLGAVFMLECRNNSIEVLSMVSMRIREMPNALMRRYIFFSGGDLMQVTWNLHLMCSDVHAGSTTEGYLETAIFKIFRFDPNCYNRHDPRITDVEEIKTNPNLCPYASCWVPVNDLGGRSLFIGSNNCFIIDCGDEQQKRNKVFFLNDLIWLNHISQVYGAYDLKSNEIEHLNPPIDRPSECLPVWFMPTLTM</sequence>
<dbReference type="InterPro" id="IPR005174">
    <property type="entry name" value="KIB1-4_b-propeller"/>
</dbReference>
<dbReference type="EMBL" id="JBBWWQ010000017">
    <property type="protein sequence ID" value="KAK8923618.1"/>
    <property type="molecule type" value="Genomic_DNA"/>
</dbReference>
<name>A0AAP0FXT0_9ASPA</name>
<keyword evidence="3" id="KW-1185">Reference proteome</keyword>